<dbReference type="InterPro" id="IPR029058">
    <property type="entry name" value="AB_hydrolase_fold"/>
</dbReference>
<dbReference type="InterPro" id="IPR000073">
    <property type="entry name" value="AB_hydrolase_1"/>
</dbReference>
<dbReference type="GO" id="GO:0004806">
    <property type="term" value="F:triacylglycerol lipase activity"/>
    <property type="evidence" value="ECO:0007669"/>
    <property type="project" value="TreeGrafter"/>
</dbReference>
<dbReference type="PANTHER" id="PTHR43433">
    <property type="entry name" value="HYDROLASE, ALPHA/BETA FOLD FAMILY PROTEIN"/>
    <property type="match status" value="1"/>
</dbReference>
<dbReference type="SUPFAM" id="SSF53474">
    <property type="entry name" value="alpha/beta-Hydrolases"/>
    <property type="match status" value="1"/>
</dbReference>
<dbReference type="PANTHER" id="PTHR43433:SF5">
    <property type="entry name" value="AB HYDROLASE-1 DOMAIN-CONTAINING PROTEIN"/>
    <property type="match status" value="1"/>
</dbReference>
<dbReference type="RefSeq" id="WP_092777478.1">
    <property type="nucleotide sequence ID" value="NZ_FOGI01000005.1"/>
</dbReference>
<accession>A0A1H9RPX1</accession>
<organism evidence="2 3">
    <name type="scientific">Actinokineospora terrae</name>
    <dbReference type="NCBI Taxonomy" id="155974"/>
    <lineage>
        <taxon>Bacteria</taxon>
        <taxon>Bacillati</taxon>
        <taxon>Actinomycetota</taxon>
        <taxon>Actinomycetes</taxon>
        <taxon>Pseudonocardiales</taxon>
        <taxon>Pseudonocardiaceae</taxon>
        <taxon>Actinokineospora</taxon>
    </lineage>
</organism>
<keyword evidence="3" id="KW-1185">Reference proteome</keyword>
<dbReference type="InterPro" id="IPR050471">
    <property type="entry name" value="AB_hydrolase"/>
</dbReference>
<gene>
    <name evidence="2" type="ORF">SAMN04487818_10541</name>
</gene>
<dbReference type="AlphaFoldDB" id="A0A1H9RPX1"/>
<evidence type="ECO:0000313" key="3">
    <source>
        <dbReference type="Proteomes" id="UP000199051"/>
    </source>
</evidence>
<name>A0A1H9RPX1_9PSEU</name>
<dbReference type="EMBL" id="FOGI01000005">
    <property type="protein sequence ID" value="SER75011.1"/>
    <property type="molecule type" value="Genomic_DNA"/>
</dbReference>
<evidence type="ECO:0000259" key="1">
    <source>
        <dbReference type="Pfam" id="PF12697"/>
    </source>
</evidence>
<reference evidence="3" key="1">
    <citation type="submission" date="2016-10" db="EMBL/GenBank/DDBJ databases">
        <authorList>
            <person name="Varghese N."/>
            <person name="Submissions S."/>
        </authorList>
    </citation>
    <scope>NUCLEOTIDE SEQUENCE [LARGE SCALE GENOMIC DNA]</scope>
    <source>
        <strain evidence="3">DSM 44260</strain>
    </source>
</reference>
<dbReference type="STRING" id="155974.SAMN04487818_10541"/>
<dbReference type="Proteomes" id="UP000199051">
    <property type="component" value="Unassembled WGS sequence"/>
</dbReference>
<dbReference type="GO" id="GO:0046503">
    <property type="term" value="P:glycerolipid catabolic process"/>
    <property type="evidence" value="ECO:0007669"/>
    <property type="project" value="TreeGrafter"/>
</dbReference>
<evidence type="ECO:0000313" key="2">
    <source>
        <dbReference type="EMBL" id="SER75011.1"/>
    </source>
</evidence>
<dbReference type="Gene3D" id="3.40.50.1820">
    <property type="entry name" value="alpha/beta hydrolase"/>
    <property type="match status" value="1"/>
</dbReference>
<protein>
    <submittedName>
        <fullName evidence="2">Pimeloyl-ACP methyl ester carboxylesterase</fullName>
    </submittedName>
</protein>
<proteinExistence type="predicted"/>
<dbReference type="Pfam" id="PF12697">
    <property type="entry name" value="Abhydrolase_6"/>
    <property type="match status" value="1"/>
</dbReference>
<feature type="domain" description="AB hydrolase-1" evidence="1">
    <location>
        <begin position="23"/>
        <end position="234"/>
    </location>
</feature>
<sequence>MQTVQSADGTAIAYEAVGSGTPVVLVGGAFNDRNSTAGLGALLAEAGLTAVSYDRRGRGGSTDTQPYAVEREVEDLAAVLAGVGGSAVYGMSSGGILALLGAHHGLPVARVAVYEPPFNDDSSEDFANAQAARAASGHRDEAVEAFLTTTGMPPQAIDNMRQGPAWPYLVGLAHTLSYDAHIVARGSIAALTTLATPTLVVDGDASPPFLRNAAKTLSEALPNATAVSLPDQTHNVDIQVLAPELARFFG</sequence>